<reference evidence="2 3" key="1">
    <citation type="submission" date="2023-01" db="EMBL/GenBank/DDBJ databases">
        <title>Analysis of 21 Apiospora genomes using comparative genomics revels a genus with tremendous synthesis potential of carbohydrate active enzymes and secondary metabolites.</title>
        <authorList>
            <person name="Sorensen T."/>
        </authorList>
    </citation>
    <scope>NUCLEOTIDE SEQUENCE [LARGE SCALE GENOMIC DNA]</scope>
    <source>
        <strain evidence="2 3">CBS 20057</strain>
    </source>
</reference>
<evidence type="ECO:0000313" key="3">
    <source>
        <dbReference type="Proteomes" id="UP001396898"/>
    </source>
</evidence>
<keyword evidence="3" id="KW-1185">Reference proteome</keyword>
<dbReference type="Proteomes" id="UP001396898">
    <property type="component" value="Unassembled WGS sequence"/>
</dbReference>
<proteinExistence type="predicted"/>
<accession>A0ABR1S7C4</accession>
<comment type="caution">
    <text evidence="2">The sequence shown here is derived from an EMBL/GenBank/DDBJ whole genome shotgun (WGS) entry which is preliminary data.</text>
</comment>
<organism evidence="2 3">
    <name type="scientific">Apiospora marii</name>
    <dbReference type="NCBI Taxonomy" id="335849"/>
    <lineage>
        <taxon>Eukaryota</taxon>
        <taxon>Fungi</taxon>
        <taxon>Dikarya</taxon>
        <taxon>Ascomycota</taxon>
        <taxon>Pezizomycotina</taxon>
        <taxon>Sordariomycetes</taxon>
        <taxon>Xylariomycetidae</taxon>
        <taxon>Amphisphaeriales</taxon>
        <taxon>Apiosporaceae</taxon>
        <taxon>Apiospora</taxon>
    </lineage>
</organism>
<protein>
    <recommendedName>
        <fullName evidence="4">Solute carrier family 40 protein</fullName>
    </recommendedName>
</protein>
<gene>
    <name evidence="2" type="ORF">PG991_004811</name>
</gene>
<keyword evidence="1" id="KW-0472">Membrane</keyword>
<dbReference type="EMBL" id="JAQQWI010000007">
    <property type="protein sequence ID" value="KAK8027755.1"/>
    <property type="molecule type" value="Genomic_DNA"/>
</dbReference>
<sequence length="268" mass="29278">MANSSDPAFGYSVLPNQASRGLFQRFFPAWNDGLQVWLHSDCASQLQDYQRGKSAYHAIDCLLQHFPEFRKAEMAVSSVILGLIPVVIQQLGATTIEIGALSLRRPLLSAILALGSPAVIPKRAGDYTPQSVGWNGGNNNNNNNGQVVTESSGVAMRKYILWHGVLHYAVYAAALASLGNVAYLSYQLGYQAVTWLLYTATSVHLAFGTMVLASLLFVRIADATMILGRFIASTIVNRLILVYEFTRIQQLGFIFSVGMPPTSAPYRS</sequence>
<keyword evidence="1" id="KW-1133">Transmembrane helix</keyword>
<feature type="transmembrane region" description="Helical" evidence="1">
    <location>
        <begin position="195"/>
        <end position="218"/>
    </location>
</feature>
<evidence type="ECO:0000313" key="2">
    <source>
        <dbReference type="EMBL" id="KAK8027755.1"/>
    </source>
</evidence>
<name>A0ABR1S7C4_9PEZI</name>
<evidence type="ECO:0008006" key="4">
    <source>
        <dbReference type="Google" id="ProtNLM"/>
    </source>
</evidence>
<feature type="transmembrane region" description="Helical" evidence="1">
    <location>
        <begin position="165"/>
        <end position="183"/>
    </location>
</feature>
<evidence type="ECO:0000256" key="1">
    <source>
        <dbReference type="SAM" id="Phobius"/>
    </source>
</evidence>
<keyword evidence="1" id="KW-0812">Transmembrane</keyword>